<feature type="transmembrane region" description="Helical" evidence="1">
    <location>
        <begin position="18"/>
        <end position="35"/>
    </location>
</feature>
<evidence type="ECO:0008006" key="4">
    <source>
        <dbReference type="Google" id="ProtNLM"/>
    </source>
</evidence>
<gene>
    <name evidence="2" type="ORF">PMAYCL1PPCAC_10346</name>
</gene>
<organism evidence="2 3">
    <name type="scientific">Pristionchus mayeri</name>
    <dbReference type="NCBI Taxonomy" id="1317129"/>
    <lineage>
        <taxon>Eukaryota</taxon>
        <taxon>Metazoa</taxon>
        <taxon>Ecdysozoa</taxon>
        <taxon>Nematoda</taxon>
        <taxon>Chromadorea</taxon>
        <taxon>Rhabditida</taxon>
        <taxon>Rhabditina</taxon>
        <taxon>Diplogasteromorpha</taxon>
        <taxon>Diplogasteroidea</taxon>
        <taxon>Neodiplogasteridae</taxon>
        <taxon>Pristionchus</taxon>
    </lineage>
</organism>
<name>A0AAN4ZJE6_9BILA</name>
<keyword evidence="1" id="KW-1133">Transmembrane helix</keyword>
<evidence type="ECO:0000256" key="1">
    <source>
        <dbReference type="SAM" id="Phobius"/>
    </source>
</evidence>
<dbReference type="AlphaFoldDB" id="A0AAN4ZJE6"/>
<reference evidence="3" key="1">
    <citation type="submission" date="2022-10" db="EMBL/GenBank/DDBJ databases">
        <title>Genome assembly of Pristionchus species.</title>
        <authorList>
            <person name="Yoshida K."/>
            <person name="Sommer R.J."/>
        </authorList>
    </citation>
    <scope>NUCLEOTIDE SEQUENCE [LARGE SCALE GENOMIC DNA]</scope>
    <source>
        <strain evidence="3">RS5460</strain>
    </source>
</reference>
<keyword evidence="1" id="KW-0812">Transmembrane</keyword>
<dbReference type="EMBL" id="BTRK01000003">
    <property type="protein sequence ID" value="GMR40151.1"/>
    <property type="molecule type" value="Genomic_DNA"/>
</dbReference>
<sequence>RESTATLLLTPVTGTTPIRYLISTGGPIYFALFIYRHQLIVPVESRLKLSVHARIIFLLILAIPYSSLGISFY</sequence>
<feature type="transmembrane region" description="Helical" evidence="1">
    <location>
        <begin position="55"/>
        <end position="72"/>
    </location>
</feature>
<evidence type="ECO:0000313" key="3">
    <source>
        <dbReference type="Proteomes" id="UP001328107"/>
    </source>
</evidence>
<proteinExistence type="predicted"/>
<feature type="non-terminal residue" evidence="2">
    <location>
        <position position="1"/>
    </location>
</feature>
<keyword evidence="3" id="KW-1185">Reference proteome</keyword>
<feature type="non-terminal residue" evidence="2">
    <location>
        <position position="73"/>
    </location>
</feature>
<comment type="caution">
    <text evidence="2">The sequence shown here is derived from an EMBL/GenBank/DDBJ whole genome shotgun (WGS) entry which is preliminary data.</text>
</comment>
<evidence type="ECO:0000313" key="2">
    <source>
        <dbReference type="EMBL" id="GMR40151.1"/>
    </source>
</evidence>
<accession>A0AAN4ZJE6</accession>
<keyword evidence="1" id="KW-0472">Membrane</keyword>
<protein>
    <recommendedName>
        <fullName evidence="4">G protein-coupled receptor</fullName>
    </recommendedName>
</protein>
<dbReference type="Proteomes" id="UP001328107">
    <property type="component" value="Unassembled WGS sequence"/>
</dbReference>